<keyword evidence="4" id="KW-1185">Reference proteome</keyword>
<evidence type="ECO:0000313" key="4">
    <source>
        <dbReference type="Proteomes" id="UP001164557"/>
    </source>
</evidence>
<accession>A0AA47B489</accession>
<dbReference type="SMART" id="SM00014">
    <property type="entry name" value="acidPPc"/>
    <property type="match status" value="1"/>
</dbReference>
<dbReference type="InterPro" id="IPR000326">
    <property type="entry name" value="PAP2/HPO"/>
</dbReference>
<dbReference type="EMBL" id="CP084389">
    <property type="protein sequence ID" value="UZX29702.1"/>
    <property type="molecule type" value="Genomic_DNA"/>
</dbReference>
<evidence type="ECO:0000256" key="1">
    <source>
        <dbReference type="SAM" id="Phobius"/>
    </source>
</evidence>
<feature type="transmembrane region" description="Helical" evidence="1">
    <location>
        <begin position="135"/>
        <end position="157"/>
    </location>
</feature>
<dbReference type="Proteomes" id="UP001164557">
    <property type="component" value="Chromosome"/>
</dbReference>
<feature type="transmembrane region" description="Helical" evidence="1">
    <location>
        <begin position="12"/>
        <end position="32"/>
    </location>
</feature>
<organism evidence="3 4">
    <name type="scientific">Lactobacillus helsingborgensis</name>
    <dbReference type="NCBI Taxonomy" id="1218494"/>
    <lineage>
        <taxon>Bacteria</taxon>
        <taxon>Bacillati</taxon>
        <taxon>Bacillota</taxon>
        <taxon>Bacilli</taxon>
        <taxon>Lactobacillales</taxon>
        <taxon>Lactobacillaceae</taxon>
        <taxon>Lactobacillus</taxon>
    </lineage>
</organism>
<evidence type="ECO:0000259" key="2">
    <source>
        <dbReference type="SMART" id="SM00014"/>
    </source>
</evidence>
<dbReference type="AlphaFoldDB" id="A0AA47B489"/>
<dbReference type="RefSeq" id="WP_179853361.1">
    <property type="nucleotide sequence ID" value="NZ_CP084389.1"/>
</dbReference>
<dbReference type="Gene3D" id="1.20.144.10">
    <property type="entry name" value="Phosphatidic acid phosphatase type 2/haloperoxidase"/>
    <property type="match status" value="1"/>
</dbReference>
<feature type="transmembrane region" description="Helical" evidence="1">
    <location>
        <begin position="79"/>
        <end position="97"/>
    </location>
</feature>
<feature type="transmembrane region" description="Helical" evidence="1">
    <location>
        <begin position="44"/>
        <end position="67"/>
    </location>
</feature>
<name>A0AA47B489_9LACO</name>
<reference evidence="3" key="1">
    <citation type="submission" date="2021-09" db="EMBL/GenBank/DDBJ databases">
        <title>Lactobacillus species from Apis mellifera, Switzerland.</title>
        <authorList>
            <person name="Pfister J."/>
            <person name="Brown A."/>
            <person name="Neumann P."/>
            <person name="Collaud A."/>
            <person name="Retschnig G."/>
            <person name="Perreten V."/>
        </authorList>
    </citation>
    <scope>NUCLEOTIDE SEQUENCE</scope>
    <source>
        <strain evidence="3">IBH002</strain>
    </source>
</reference>
<feature type="domain" description="Phosphatidic acid phosphatase type 2/haloperoxidase" evidence="2">
    <location>
        <begin position="171"/>
        <end position="296"/>
    </location>
</feature>
<dbReference type="InterPro" id="IPR036938">
    <property type="entry name" value="PAP2/HPO_sf"/>
</dbReference>
<keyword evidence="1" id="KW-0472">Membrane</keyword>
<dbReference type="SUPFAM" id="SSF48317">
    <property type="entry name" value="Acid phosphatase/Vanadium-dependent haloperoxidase"/>
    <property type="match status" value="1"/>
</dbReference>
<dbReference type="CDD" id="cd01610">
    <property type="entry name" value="PAP2_like"/>
    <property type="match status" value="1"/>
</dbReference>
<dbReference type="PANTHER" id="PTHR14969">
    <property type="entry name" value="SPHINGOSINE-1-PHOSPHATE PHOSPHOHYDROLASE"/>
    <property type="match status" value="1"/>
</dbReference>
<gene>
    <name evidence="3" type="ORF">LDX53_00200</name>
</gene>
<feature type="transmembrane region" description="Helical" evidence="1">
    <location>
        <begin position="254"/>
        <end position="271"/>
    </location>
</feature>
<proteinExistence type="predicted"/>
<protein>
    <submittedName>
        <fullName evidence="3">Phosphatase PAP2 family protein</fullName>
    </submittedName>
</protein>
<keyword evidence="1" id="KW-1133">Transmembrane helix</keyword>
<evidence type="ECO:0000313" key="3">
    <source>
        <dbReference type="EMBL" id="UZX29702.1"/>
    </source>
</evidence>
<feature type="transmembrane region" description="Helical" evidence="1">
    <location>
        <begin position="277"/>
        <end position="299"/>
    </location>
</feature>
<dbReference type="PANTHER" id="PTHR14969:SF13">
    <property type="entry name" value="AT30094P"/>
    <property type="match status" value="1"/>
</dbReference>
<sequence>MGSDYKVFSQKTIIVTLIVILILFVIGTVWDQPLSQLLGNQNEWWAAIIQDMGAFPNVVLCFLGAEVIFQKGTRLQNRLLKYMTLLFSFMFGLTKTWDFFIEARSQMGQAFANAAKNLPVGAGNDYSFIVTNKELYFVVLYIIAFYLIHKAVQLAWLQKVSDRDLARLVIVGLAGIVIDTATGEILNQIKNIVSRPRPFMNLTKNEPFKSWFMVNGMLGSDDFASFPSGHTRCFSMALYFSLFVNTNNAKWEKIWKYIGFTYLIIGGFSRMVMEKHYLSDVAMAAFIGFLGITVLVKLLHLEENKFDF</sequence>
<dbReference type="Pfam" id="PF01569">
    <property type="entry name" value="PAP2"/>
    <property type="match status" value="1"/>
</dbReference>
<keyword evidence="1" id="KW-0812">Transmembrane</keyword>